<organism evidence="1 2">
    <name type="scientific">Periplaneta americana</name>
    <name type="common">American cockroach</name>
    <name type="synonym">Blatta americana</name>
    <dbReference type="NCBI Taxonomy" id="6978"/>
    <lineage>
        <taxon>Eukaryota</taxon>
        <taxon>Metazoa</taxon>
        <taxon>Ecdysozoa</taxon>
        <taxon>Arthropoda</taxon>
        <taxon>Hexapoda</taxon>
        <taxon>Insecta</taxon>
        <taxon>Pterygota</taxon>
        <taxon>Neoptera</taxon>
        <taxon>Polyneoptera</taxon>
        <taxon>Dictyoptera</taxon>
        <taxon>Blattodea</taxon>
        <taxon>Blattoidea</taxon>
        <taxon>Blattidae</taxon>
        <taxon>Blattinae</taxon>
        <taxon>Periplaneta</taxon>
    </lineage>
</organism>
<proteinExistence type="predicted"/>
<gene>
    <name evidence="1" type="ORF">ANN_14687</name>
</gene>
<name>A0ABQ8SYD4_PERAM</name>
<evidence type="ECO:0000313" key="1">
    <source>
        <dbReference type="EMBL" id="KAJ4438736.1"/>
    </source>
</evidence>
<accession>A0ABQ8SYD4</accession>
<dbReference type="EMBL" id="JAJSOF020000019">
    <property type="protein sequence ID" value="KAJ4438736.1"/>
    <property type="molecule type" value="Genomic_DNA"/>
</dbReference>
<reference evidence="1 2" key="1">
    <citation type="journal article" date="2022" name="Allergy">
        <title>Genome assembly and annotation of Periplaneta americana reveal a comprehensive cockroach allergen profile.</title>
        <authorList>
            <person name="Wang L."/>
            <person name="Xiong Q."/>
            <person name="Saelim N."/>
            <person name="Wang L."/>
            <person name="Nong W."/>
            <person name="Wan A.T."/>
            <person name="Shi M."/>
            <person name="Liu X."/>
            <person name="Cao Q."/>
            <person name="Hui J.H.L."/>
            <person name="Sookrung N."/>
            <person name="Leung T.F."/>
            <person name="Tungtrongchitr A."/>
            <person name="Tsui S.K.W."/>
        </authorList>
    </citation>
    <scope>NUCLEOTIDE SEQUENCE [LARGE SCALE GENOMIC DNA]</scope>
    <source>
        <strain evidence="1">PWHHKU_190912</strain>
    </source>
</reference>
<sequence>MMIETGLILLRVGPMAGLCEGGNGPPGSLKAICKLQRTKHFCEYLAEMNNFKGKIVLGPGIDPGTLRYAVSGVAPGVGSYETVEAFHYMRDAHSHHAALTEKKAKPPFFGVTKRFGKVPDEVNRNTDPDNPDQRMFMVQTYLKVSDCGKSLLLAGNEFQSLGRAIVKEDEYEEVRWDGIVSIVSWRERVFRLWWEESRKTKQKTVPRRRQGPAEYDAQLDEIGGKGFTCSRAPRKLCSVNDVPGPGTYHSSAIAQRTLCCPPSEVQLPNIIVVFEVLHLWRLKCSPKVMEFILFDFYFRFPG</sequence>
<evidence type="ECO:0000313" key="2">
    <source>
        <dbReference type="Proteomes" id="UP001148838"/>
    </source>
</evidence>
<protein>
    <recommendedName>
        <fullName evidence="3">Per a allergen</fullName>
    </recommendedName>
</protein>
<dbReference type="Proteomes" id="UP001148838">
    <property type="component" value="Unassembled WGS sequence"/>
</dbReference>
<evidence type="ECO:0008006" key="3">
    <source>
        <dbReference type="Google" id="ProtNLM"/>
    </source>
</evidence>
<comment type="caution">
    <text evidence="1">The sequence shown here is derived from an EMBL/GenBank/DDBJ whole genome shotgun (WGS) entry which is preliminary data.</text>
</comment>
<keyword evidence="2" id="KW-1185">Reference proteome</keyword>